<evidence type="ECO:0000256" key="2">
    <source>
        <dbReference type="ARBA" id="ARBA00022692"/>
    </source>
</evidence>
<keyword evidence="5 7" id="KW-1133">Transmembrane helix</keyword>
<dbReference type="PROSITE" id="PS50893">
    <property type="entry name" value="ABC_TRANSPORTER_2"/>
    <property type="match status" value="1"/>
</dbReference>
<keyword evidence="11" id="KW-1185">Reference proteome</keyword>
<evidence type="ECO:0000313" key="11">
    <source>
        <dbReference type="Proteomes" id="UP001597368"/>
    </source>
</evidence>
<dbReference type="PANTHER" id="PTHR24221:SF654">
    <property type="entry name" value="ATP-BINDING CASSETTE SUB-FAMILY B MEMBER 6"/>
    <property type="match status" value="1"/>
</dbReference>
<dbReference type="Proteomes" id="UP001597368">
    <property type="component" value="Unassembled WGS sequence"/>
</dbReference>
<dbReference type="InterPro" id="IPR036640">
    <property type="entry name" value="ABC1_TM_sf"/>
</dbReference>
<evidence type="ECO:0000256" key="7">
    <source>
        <dbReference type="SAM" id="Phobius"/>
    </source>
</evidence>
<dbReference type="PROSITE" id="PS00211">
    <property type="entry name" value="ABC_TRANSPORTER_1"/>
    <property type="match status" value="1"/>
</dbReference>
<sequence length="570" mass="59776">MILSLIDDRRAVTRYACLLATSAVVRAGAVLTLVPLLSALFSGGDALFWVAALTVLVAAGWALDHRVADAGFAIGFELLGGLENRLVDRLQRTPLGWFTTERKAEGRRALTSSGRELCQAVAWLVTPAANALLTPALVGLGLLPVAPALGLVALAAVPLLLGALWASMRCVRAADDSYASASGEAGERIIELALAQPALRAAGRAGTKGTAVGRALAGQRAAALRLIGYGLPGQLMFGLASQAVLLALVATAVLAELGTPEIVALVIVAVRFVEPFTTLADLSPALQNLRGTLARVRDLLEAPVLDGSRPAPDPGAPALELRDVRFGYEPGRATIDGVSFTVERGTTTAVVGPSGAGKSTLLALIARFHEVDSGSIRVDGHDVRDFDPAALMGRLGIVFQDVYLFEASLRDNVRLGDPRATDEQVRAAASAAQLGELAERLPDGWDTRVGERGASLSGGERQRVSIARALLKNAPILLLDEATAALDTGNERAVVGALEASGRERATLIIAHRLSTIARADQIIFLEAGRVVESGTPAELLAREGRFAAYWRQRERAAGWTLTEVATPTP</sequence>
<keyword evidence="4 10" id="KW-0067">ATP-binding</keyword>
<dbReference type="Pfam" id="PF00005">
    <property type="entry name" value="ABC_tran"/>
    <property type="match status" value="1"/>
</dbReference>
<dbReference type="SMART" id="SM00382">
    <property type="entry name" value="AAA"/>
    <property type="match status" value="1"/>
</dbReference>
<reference evidence="11" key="1">
    <citation type="journal article" date="2019" name="Int. J. Syst. Evol. Microbiol.">
        <title>The Global Catalogue of Microorganisms (GCM) 10K type strain sequencing project: providing services to taxonomists for standard genome sequencing and annotation.</title>
        <authorList>
            <consortium name="The Broad Institute Genomics Platform"/>
            <consortium name="The Broad Institute Genome Sequencing Center for Infectious Disease"/>
            <person name="Wu L."/>
            <person name="Ma J."/>
        </authorList>
    </citation>
    <scope>NUCLEOTIDE SEQUENCE [LARGE SCALE GENOMIC DNA]</scope>
    <source>
        <strain evidence="11">ICMP 6774ER</strain>
    </source>
</reference>
<evidence type="ECO:0000259" key="8">
    <source>
        <dbReference type="PROSITE" id="PS50893"/>
    </source>
</evidence>
<keyword evidence="6 7" id="KW-0472">Membrane</keyword>
<evidence type="ECO:0000256" key="1">
    <source>
        <dbReference type="ARBA" id="ARBA00004651"/>
    </source>
</evidence>
<feature type="transmembrane region" description="Helical" evidence="7">
    <location>
        <begin position="46"/>
        <end position="63"/>
    </location>
</feature>
<dbReference type="PANTHER" id="PTHR24221">
    <property type="entry name" value="ATP-BINDING CASSETTE SUB-FAMILY B"/>
    <property type="match status" value="1"/>
</dbReference>
<accession>A0ABW4T410</accession>
<feature type="domain" description="ABC transporter" evidence="8">
    <location>
        <begin position="319"/>
        <end position="553"/>
    </location>
</feature>
<dbReference type="InterPro" id="IPR039421">
    <property type="entry name" value="Type_1_exporter"/>
</dbReference>
<gene>
    <name evidence="10" type="ORF">ACFSKW_29925</name>
</gene>
<dbReference type="InterPro" id="IPR017871">
    <property type="entry name" value="ABC_transporter-like_CS"/>
</dbReference>
<feature type="transmembrane region" description="Helical" evidence="7">
    <location>
        <begin position="235"/>
        <end position="255"/>
    </location>
</feature>
<dbReference type="PROSITE" id="PS50929">
    <property type="entry name" value="ABC_TM1F"/>
    <property type="match status" value="1"/>
</dbReference>
<evidence type="ECO:0000256" key="4">
    <source>
        <dbReference type="ARBA" id="ARBA00022840"/>
    </source>
</evidence>
<feature type="transmembrane region" description="Helical" evidence="7">
    <location>
        <begin position="12"/>
        <end position="34"/>
    </location>
</feature>
<dbReference type="Gene3D" id="3.40.50.300">
    <property type="entry name" value="P-loop containing nucleotide triphosphate hydrolases"/>
    <property type="match status" value="1"/>
</dbReference>
<dbReference type="Gene3D" id="1.20.1560.10">
    <property type="entry name" value="ABC transporter type 1, transmembrane domain"/>
    <property type="match status" value="1"/>
</dbReference>
<dbReference type="EMBL" id="JBHUFV010000046">
    <property type="protein sequence ID" value="MFD1935697.1"/>
    <property type="molecule type" value="Genomic_DNA"/>
</dbReference>
<name>A0ABW4T410_9ACTN</name>
<feature type="transmembrane region" description="Helical" evidence="7">
    <location>
        <begin position="117"/>
        <end position="138"/>
    </location>
</feature>
<evidence type="ECO:0000259" key="9">
    <source>
        <dbReference type="PROSITE" id="PS50929"/>
    </source>
</evidence>
<dbReference type="GO" id="GO:0005524">
    <property type="term" value="F:ATP binding"/>
    <property type="evidence" value="ECO:0007669"/>
    <property type="project" value="UniProtKB-KW"/>
</dbReference>
<dbReference type="InterPro" id="IPR003439">
    <property type="entry name" value="ABC_transporter-like_ATP-bd"/>
</dbReference>
<dbReference type="InterPro" id="IPR011527">
    <property type="entry name" value="ABC1_TM_dom"/>
</dbReference>
<keyword evidence="3" id="KW-0547">Nucleotide-binding</keyword>
<protein>
    <submittedName>
        <fullName evidence="10">ABC transporter ATP-binding protein</fullName>
    </submittedName>
</protein>
<organism evidence="10 11">
    <name type="scientific">Nonomuraea mangrovi</name>
    <dbReference type="NCBI Taxonomy" id="2316207"/>
    <lineage>
        <taxon>Bacteria</taxon>
        <taxon>Bacillati</taxon>
        <taxon>Actinomycetota</taxon>
        <taxon>Actinomycetes</taxon>
        <taxon>Streptosporangiales</taxon>
        <taxon>Streptosporangiaceae</taxon>
        <taxon>Nonomuraea</taxon>
    </lineage>
</organism>
<evidence type="ECO:0000256" key="5">
    <source>
        <dbReference type="ARBA" id="ARBA00022989"/>
    </source>
</evidence>
<comment type="caution">
    <text evidence="10">The sequence shown here is derived from an EMBL/GenBank/DDBJ whole genome shotgun (WGS) entry which is preliminary data.</text>
</comment>
<comment type="subcellular location">
    <subcellularLocation>
        <location evidence="1">Cell membrane</location>
        <topology evidence="1">Multi-pass membrane protein</topology>
    </subcellularLocation>
</comment>
<feature type="transmembrane region" description="Helical" evidence="7">
    <location>
        <begin position="144"/>
        <end position="166"/>
    </location>
</feature>
<evidence type="ECO:0000256" key="3">
    <source>
        <dbReference type="ARBA" id="ARBA00022741"/>
    </source>
</evidence>
<feature type="domain" description="ABC transmembrane type-1" evidence="9">
    <location>
        <begin position="16"/>
        <end position="288"/>
    </location>
</feature>
<dbReference type="SUPFAM" id="SSF90123">
    <property type="entry name" value="ABC transporter transmembrane region"/>
    <property type="match status" value="1"/>
</dbReference>
<dbReference type="InterPro" id="IPR027417">
    <property type="entry name" value="P-loop_NTPase"/>
</dbReference>
<keyword evidence="2 7" id="KW-0812">Transmembrane</keyword>
<proteinExistence type="predicted"/>
<dbReference type="RefSeq" id="WP_379575813.1">
    <property type="nucleotide sequence ID" value="NZ_JBHUFV010000046.1"/>
</dbReference>
<evidence type="ECO:0000313" key="10">
    <source>
        <dbReference type="EMBL" id="MFD1935697.1"/>
    </source>
</evidence>
<dbReference type="InterPro" id="IPR003593">
    <property type="entry name" value="AAA+_ATPase"/>
</dbReference>
<dbReference type="SUPFAM" id="SSF52540">
    <property type="entry name" value="P-loop containing nucleoside triphosphate hydrolases"/>
    <property type="match status" value="1"/>
</dbReference>
<evidence type="ECO:0000256" key="6">
    <source>
        <dbReference type="ARBA" id="ARBA00023136"/>
    </source>
</evidence>